<evidence type="ECO:0000313" key="1">
    <source>
        <dbReference type="EMBL" id="GJT10048.1"/>
    </source>
</evidence>
<gene>
    <name evidence="1" type="ORF">Tco_0857090</name>
</gene>
<proteinExistence type="predicted"/>
<accession>A0ABQ5B8B6</accession>
<keyword evidence="2" id="KW-1185">Reference proteome</keyword>
<reference evidence="1" key="2">
    <citation type="submission" date="2022-01" db="EMBL/GenBank/DDBJ databases">
        <authorList>
            <person name="Yamashiro T."/>
            <person name="Shiraishi A."/>
            <person name="Satake H."/>
            <person name="Nakayama K."/>
        </authorList>
    </citation>
    <scope>NUCLEOTIDE SEQUENCE</scope>
</reference>
<evidence type="ECO:0000313" key="2">
    <source>
        <dbReference type="Proteomes" id="UP001151760"/>
    </source>
</evidence>
<comment type="caution">
    <text evidence="1">The sequence shown here is derived from an EMBL/GenBank/DDBJ whole genome shotgun (WGS) entry which is preliminary data.</text>
</comment>
<name>A0ABQ5B8B6_9ASTR</name>
<dbReference type="Proteomes" id="UP001151760">
    <property type="component" value="Unassembled WGS sequence"/>
</dbReference>
<reference evidence="1" key="1">
    <citation type="journal article" date="2022" name="Int. J. Mol. Sci.">
        <title>Draft Genome of Tanacetum Coccineum: Genomic Comparison of Closely Related Tanacetum-Family Plants.</title>
        <authorList>
            <person name="Yamashiro T."/>
            <person name="Shiraishi A."/>
            <person name="Nakayama K."/>
            <person name="Satake H."/>
        </authorList>
    </citation>
    <scope>NUCLEOTIDE SEQUENCE</scope>
</reference>
<sequence>MENANPFGPLVPPNAPRDRVVKELDEVLELSAMIDSRLENIDHNLIDVSPTASPEQLLHNFLDPPEYLEIDDIVSDAESVDTPLVSPFLDSDDGEVFVGSFTYIMFNVFEDIEKYIEIGLSEVVTEKPFKDLTHLEDDCSKGPEYQVDDDMKEWLTCGHVMETVLEFTTDAVRIAWRRHQPEE</sequence>
<protein>
    <submittedName>
        <fullName evidence="1">Uncharacterized protein</fullName>
    </submittedName>
</protein>
<dbReference type="EMBL" id="BQNB010012958">
    <property type="protein sequence ID" value="GJT10048.1"/>
    <property type="molecule type" value="Genomic_DNA"/>
</dbReference>
<organism evidence="1 2">
    <name type="scientific">Tanacetum coccineum</name>
    <dbReference type="NCBI Taxonomy" id="301880"/>
    <lineage>
        <taxon>Eukaryota</taxon>
        <taxon>Viridiplantae</taxon>
        <taxon>Streptophyta</taxon>
        <taxon>Embryophyta</taxon>
        <taxon>Tracheophyta</taxon>
        <taxon>Spermatophyta</taxon>
        <taxon>Magnoliopsida</taxon>
        <taxon>eudicotyledons</taxon>
        <taxon>Gunneridae</taxon>
        <taxon>Pentapetalae</taxon>
        <taxon>asterids</taxon>
        <taxon>campanulids</taxon>
        <taxon>Asterales</taxon>
        <taxon>Asteraceae</taxon>
        <taxon>Asteroideae</taxon>
        <taxon>Anthemideae</taxon>
        <taxon>Anthemidinae</taxon>
        <taxon>Tanacetum</taxon>
    </lineage>
</organism>